<keyword evidence="1" id="KW-0812">Transmembrane</keyword>
<dbReference type="Pfam" id="PF12822">
    <property type="entry name" value="ECF_trnsprt"/>
    <property type="match status" value="1"/>
</dbReference>
<organism evidence="2 3">
    <name type="scientific">Halobacillus litoralis</name>
    <dbReference type="NCBI Taxonomy" id="45668"/>
    <lineage>
        <taxon>Bacteria</taxon>
        <taxon>Bacillati</taxon>
        <taxon>Bacillota</taxon>
        <taxon>Bacilli</taxon>
        <taxon>Bacillales</taxon>
        <taxon>Bacillaceae</taxon>
        <taxon>Halobacillus</taxon>
    </lineage>
</organism>
<protein>
    <submittedName>
        <fullName evidence="2">ECF transporter S component</fullName>
    </submittedName>
</protein>
<evidence type="ECO:0000313" key="3">
    <source>
        <dbReference type="Proteomes" id="UP000287756"/>
    </source>
</evidence>
<dbReference type="KEGG" id="hli:HLI_08665"/>
<dbReference type="OrthoDB" id="5431035at2"/>
<gene>
    <name evidence="2" type="ORF">HLI_08665</name>
</gene>
<evidence type="ECO:0000256" key="1">
    <source>
        <dbReference type="SAM" id="Phobius"/>
    </source>
</evidence>
<feature type="transmembrane region" description="Helical" evidence="1">
    <location>
        <begin position="54"/>
        <end position="82"/>
    </location>
</feature>
<name>A0A410MC87_9BACI</name>
<evidence type="ECO:0000313" key="2">
    <source>
        <dbReference type="EMBL" id="QAS52298.1"/>
    </source>
</evidence>
<reference evidence="2 3" key="1">
    <citation type="submission" date="2018-01" db="EMBL/GenBank/DDBJ databases">
        <title>The whole genome sequencing and assembly of Halobacillus litoralis ERB031 strain.</title>
        <authorList>
            <person name="Lee S.-J."/>
            <person name="Park M.-K."/>
            <person name="Kim J.-Y."/>
            <person name="Lee Y.-J."/>
            <person name="Yi H."/>
            <person name="Bahn Y.-S."/>
            <person name="Kim J.F."/>
            <person name="Lee D.-W."/>
        </authorList>
    </citation>
    <scope>NUCLEOTIDE SEQUENCE [LARGE SCALE GENOMIC DNA]</scope>
    <source>
        <strain evidence="2 3">ERB 031</strain>
    </source>
</reference>
<keyword evidence="1" id="KW-1133">Transmembrane helix</keyword>
<feature type="transmembrane region" description="Helical" evidence="1">
    <location>
        <begin position="94"/>
        <end position="114"/>
    </location>
</feature>
<dbReference type="Proteomes" id="UP000287756">
    <property type="component" value="Chromosome"/>
</dbReference>
<dbReference type="AlphaFoldDB" id="A0A410MC87"/>
<feature type="transmembrane region" description="Helical" evidence="1">
    <location>
        <begin position="120"/>
        <end position="143"/>
    </location>
</feature>
<dbReference type="InterPro" id="IPR024529">
    <property type="entry name" value="ECF_trnsprt_substrate-spec"/>
</dbReference>
<keyword evidence="1" id="KW-0472">Membrane</keyword>
<sequence length="159" mass="16831">MKRFVLLALFISLSAVGSFIKIPVGLGSVALDAAPALAASIILGPLGGAVVGGLGHFMSALTGGFPLGIFHLLIAGGMALLYAGFSYLYSIQKWIGLIFFWVGNSLLLPLPFYFLMSAPFYYTLVPALLIGSLINLILVMVVVPKLSMLIRSTKEVAKP</sequence>
<dbReference type="EMBL" id="CP026118">
    <property type="protein sequence ID" value="QAS52298.1"/>
    <property type="molecule type" value="Genomic_DNA"/>
</dbReference>
<dbReference type="Gene3D" id="1.10.1760.20">
    <property type="match status" value="1"/>
</dbReference>
<accession>A0A410MC87</accession>
<proteinExistence type="predicted"/>
<dbReference type="RefSeq" id="WP_128524592.1">
    <property type="nucleotide sequence ID" value="NZ_CP026118.1"/>
</dbReference>
<dbReference type="GO" id="GO:0022857">
    <property type="term" value="F:transmembrane transporter activity"/>
    <property type="evidence" value="ECO:0007669"/>
    <property type="project" value="InterPro"/>
</dbReference>